<dbReference type="Proteomes" id="UP000560658">
    <property type="component" value="Unassembled WGS sequence"/>
</dbReference>
<feature type="chain" id="PRO_5032616235" description="Cytochrome c domain-containing protein" evidence="1">
    <location>
        <begin position="21"/>
        <end position="239"/>
    </location>
</feature>
<sequence>MKKYMLVFALGLLIAGLSSCDDGRIYENTSIVPREGRVLKLSGKFSGIGKWSEGYSVVIAGFNAESDYAVVSKVIPTPDTDGDEVQVLLSGISEEVTEIELCVINRLRKRVVSFQTIDDFTATADTTLMEVGAIDVGMYHTIQQRVFDKTCTACHGGSEKPAAGLVLLSGRSYSYLVNKPSVFVSGLSRVTPNNSKESVLHQILNTNISSNWGIDHSQMITSSTMLTLIDSWIDNGAQE</sequence>
<reference evidence="2" key="1">
    <citation type="submission" date="2020-08" db="EMBL/GenBank/DDBJ databases">
        <title>Genomic Encyclopedia of Type Strains, Phase IV (KMG-IV): sequencing the most valuable type-strain genomes for metagenomic binning, comparative biology and taxonomic classification.</title>
        <authorList>
            <person name="Goeker M."/>
        </authorList>
    </citation>
    <scope>NUCLEOTIDE SEQUENCE [LARGE SCALE GENOMIC DNA]</scope>
    <source>
        <strain evidence="2">DSM 105720</strain>
    </source>
</reference>
<dbReference type="AlphaFoldDB" id="A0A840DA65"/>
<dbReference type="PROSITE" id="PS51257">
    <property type="entry name" value="PROKAR_LIPOPROTEIN"/>
    <property type="match status" value="1"/>
</dbReference>
<comment type="caution">
    <text evidence="2">The sequence shown here is derived from an EMBL/GenBank/DDBJ whole genome shotgun (WGS) entry which is preliminary data.</text>
</comment>
<keyword evidence="1" id="KW-0732">Signal</keyword>
<evidence type="ECO:0000313" key="2">
    <source>
        <dbReference type="EMBL" id="MBB4045463.1"/>
    </source>
</evidence>
<evidence type="ECO:0000256" key="1">
    <source>
        <dbReference type="SAM" id="SignalP"/>
    </source>
</evidence>
<keyword evidence="3" id="KW-1185">Reference proteome</keyword>
<organism evidence="2 3">
    <name type="scientific">Bacteroides reticulotermitis</name>
    <dbReference type="NCBI Taxonomy" id="1133319"/>
    <lineage>
        <taxon>Bacteria</taxon>
        <taxon>Pseudomonadati</taxon>
        <taxon>Bacteroidota</taxon>
        <taxon>Bacteroidia</taxon>
        <taxon>Bacteroidales</taxon>
        <taxon>Bacteroidaceae</taxon>
        <taxon>Bacteroides</taxon>
    </lineage>
</organism>
<accession>A0A840DA65</accession>
<feature type="signal peptide" evidence="1">
    <location>
        <begin position="1"/>
        <end position="20"/>
    </location>
</feature>
<name>A0A840DA65_9BACE</name>
<evidence type="ECO:0008006" key="4">
    <source>
        <dbReference type="Google" id="ProtNLM"/>
    </source>
</evidence>
<dbReference type="EMBL" id="JACIER010000015">
    <property type="protein sequence ID" value="MBB4045463.1"/>
    <property type="molecule type" value="Genomic_DNA"/>
</dbReference>
<evidence type="ECO:0000313" key="3">
    <source>
        <dbReference type="Proteomes" id="UP000560658"/>
    </source>
</evidence>
<gene>
    <name evidence="2" type="ORF">GGR06_003277</name>
</gene>
<protein>
    <recommendedName>
        <fullName evidence="4">Cytochrome c domain-containing protein</fullName>
    </recommendedName>
</protein>
<proteinExistence type="predicted"/>
<dbReference type="RefSeq" id="WP_183209213.1">
    <property type="nucleotide sequence ID" value="NZ_JACIER010000015.1"/>
</dbReference>